<keyword evidence="3" id="KW-0067">ATP-binding</keyword>
<dbReference type="Proteomes" id="UP000264002">
    <property type="component" value="Unassembled WGS sequence"/>
</dbReference>
<dbReference type="InterPro" id="IPR025420">
    <property type="entry name" value="DUF4143"/>
</dbReference>
<reference evidence="4" key="1">
    <citation type="submission" date="2018-08" db="EMBL/GenBank/DDBJ databases">
        <authorList>
            <person name="Grouzdev D.S."/>
            <person name="Krutkina M.S."/>
        </authorList>
    </citation>
    <scope>NUCLEOTIDE SEQUENCE [LARGE SCALE GENOMIC DNA]</scope>
    <source>
        <strain evidence="4">4-11</strain>
    </source>
</reference>
<keyword evidence="3" id="KW-0547">Nucleotide-binding</keyword>
<dbReference type="EMBL" id="QUWK01000013">
    <property type="protein sequence ID" value="RFU94083.1"/>
    <property type="molecule type" value="Genomic_DNA"/>
</dbReference>
<evidence type="ECO:0000313" key="3">
    <source>
        <dbReference type="EMBL" id="RFU94083.1"/>
    </source>
</evidence>
<name>A0A372MF55_9SPIR</name>
<dbReference type="PANTHER" id="PTHR33295">
    <property type="entry name" value="ATPASE"/>
    <property type="match status" value="1"/>
</dbReference>
<comment type="caution">
    <text evidence="3">The sequence shown here is derived from an EMBL/GenBank/DDBJ whole genome shotgun (WGS) entry which is preliminary data.</text>
</comment>
<accession>A0A372MF55</accession>
<evidence type="ECO:0000313" key="4">
    <source>
        <dbReference type="Proteomes" id="UP000264002"/>
    </source>
</evidence>
<dbReference type="PANTHER" id="PTHR33295:SF8">
    <property type="entry name" value="AAA+ ATPASE DOMAIN-CONTAINING PROTEIN"/>
    <property type="match status" value="1"/>
</dbReference>
<dbReference type="SUPFAM" id="SSF52540">
    <property type="entry name" value="P-loop containing nucleoside triphosphate hydrolases"/>
    <property type="match status" value="1"/>
</dbReference>
<sequence>MNEILRLIIAQKQNELRSPFTIVDRDTQILPVPRKATVIMGIRRCGKSTWQLEKIESLLEDGISSENICYIDFSDDRLDFLRLEESQPTVITDTYFGMYPDKHVQKVFFFFDELQYVNKWGQFVNRLQTTENCEVYITGSSAKLLSKELASELGGRTFPWELFPFSMREFLRASGKSQTIKDIVSRDEIVAAFDEYMVKGGMPERLVLPRESMAIRYFQDLVNDVITRDIILRYNISHPLQLKRLVQILMNDMSRLISVNKLKQRLAGERNRLSPELIRDYIDKLNDCYLLFTVPIRSYNTAVQAVNPKKVYCVDHAIAQAFSHSTSENNGLALENMVFLELRRSMEYIYYYKTKKGDEIDFAVGSDSDIQLIQVCWQLGKQGKTRQREIEALQDGMVELQQKESWLITAYEEEEFHDSETGTIIHIVPAYKWLLLYSPANSTNR</sequence>
<dbReference type="InterPro" id="IPR027417">
    <property type="entry name" value="P-loop_NTPase"/>
</dbReference>
<dbReference type="Pfam" id="PF13173">
    <property type="entry name" value="AAA_14"/>
    <property type="match status" value="1"/>
</dbReference>
<protein>
    <submittedName>
        <fullName evidence="3">ATP-binding protein</fullName>
    </submittedName>
</protein>
<feature type="domain" description="DUF4143" evidence="2">
    <location>
        <begin position="228"/>
        <end position="377"/>
    </location>
</feature>
<gene>
    <name evidence="3" type="ORF">DYP60_11690</name>
</gene>
<dbReference type="InterPro" id="IPR041682">
    <property type="entry name" value="AAA_14"/>
</dbReference>
<evidence type="ECO:0000259" key="1">
    <source>
        <dbReference type="Pfam" id="PF13173"/>
    </source>
</evidence>
<dbReference type="GO" id="GO:0005524">
    <property type="term" value="F:ATP binding"/>
    <property type="evidence" value="ECO:0007669"/>
    <property type="project" value="UniProtKB-KW"/>
</dbReference>
<dbReference type="RefSeq" id="WP_117331191.1">
    <property type="nucleotide sequence ID" value="NZ_QUWK01000013.1"/>
</dbReference>
<feature type="domain" description="AAA" evidence="1">
    <location>
        <begin position="34"/>
        <end position="171"/>
    </location>
</feature>
<organism evidence="3 4">
    <name type="scientific">Sphaerochaeta halotolerans</name>
    <dbReference type="NCBI Taxonomy" id="2293840"/>
    <lineage>
        <taxon>Bacteria</taxon>
        <taxon>Pseudomonadati</taxon>
        <taxon>Spirochaetota</taxon>
        <taxon>Spirochaetia</taxon>
        <taxon>Spirochaetales</taxon>
        <taxon>Sphaerochaetaceae</taxon>
        <taxon>Sphaerochaeta</taxon>
    </lineage>
</organism>
<dbReference type="AlphaFoldDB" id="A0A372MF55"/>
<keyword evidence="4" id="KW-1185">Reference proteome</keyword>
<dbReference type="Pfam" id="PF13635">
    <property type="entry name" value="DUF4143"/>
    <property type="match status" value="1"/>
</dbReference>
<proteinExistence type="predicted"/>
<evidence type="ECO:0000259" key="2">
    <source>
        <dbReference type="Pfam" id="PF13635"/>
    </source>
</evidence>
<reference evidence="3 4" key="2">
    <citation type="submission" date="2018-09" db="EMBL/GenBank/DDBJ databases">
        <title>Genome of Sphaerochaeta halotolerans strain 4-11.</title>
        <authorList>
            <person name="Nazina T.N."/>
            <person name="Sokolova D.S."/>
        </authorList>
    </citation>
    <scope>NUCLEOTIDE SEQUENCE [LARGE SCALE GENOMIC DNA]</scope>
    <source>
        <strain evidence="3 4">4-11</strain>
    </source>
</reference>